<accession>A0A026WXW3</accession>
<feature type="region of interest" description="Disordered" evidence="1">
    <location>
        <begin position="1"/>
        <end position="27"/>
    </location>
</feature>
<gene>
    <name evidence="2" type="ORF">X777_16187</name>
</gene>
<evidence type="ECO:0000313" key="2">
    <source>
        <dbReference type="EMBL" id="EZA59984.1"/>
    </source>
</evidence>
<name>A0A026WXW3_OOCBI</name>
<evidence type="ECO:0000313" key="3">
    <source>
        <dbReference type="Proteomes" id="UP000053097"/>
    </source>
</evidence>
<organism evidence="2 3">
    <name type="scientific">Ooceraea biroi</name>
    <name type="common">Clonal raider ant</name>
    <name type="synonym">Cerapachys biroi</name>
    <dbReference type="NCBI Taxonomy" id="2015173"/>
    <lineage>
        <taxon>Eukaryota</taxon>
        <taxon>Metazoa</taxon>
        <taxon>Ecdysozoa</taxon>
        <taxon>Arthropoda</taxon>
        <taxon>Hexapoda</taxon>
        <taxon>Insecta</taxon>
        <taxon>Pterygota</taxon>
        <taxon>Neoptera</taxon>
        <taxon>Endopterygota</taxon>
        <taxon>Hymenoptera</taxon>
        <taxon>Apocrita</taxon>
        <taxon>Aculeata</taxon>
        <taxon>Formicoidea</taxon>
        <taxon>Formicidae</taxon>
        <taxon>Dorylinae</taxon>
        <taxon>Ooceraea</taxon>
    </lineage>
</organism>
<keyword evidence="3" id="KW-1185">Reference proteome</keyword>
<reference evidence="2 3" key="1">
    <citation type="journal article" date="2014" name="Curr. Biol.">
        <title>The genome of the clonal raider ant Cerapachys biroi.</title>
        <authorList>
            <person name="Oxley P.R."/>
            <person name="Ji L."/>
            <person name="Fetter-Pruneda I."/>
            <person name="McKenzie S.K."/>
            <person name="Li C."/>
            <person name="Hu H."/>
            <person name="Zhang G."/>
            <person name="Kronauer D.J."/>
        </authorList>
    </citation>
    <scope>NUCLEOTIDE SEQUENCE [LARGE SCALE GENOMIC DNA]</scope>
</reference>
<dbReference type="EMBL" id="KK107087">
    <property type="protein sequence ID" value="EZA59984.1"/>
    <property type="molecule type" value="Genomic_DNA"/>
</dbReference>
<protein>
    <submittedName>
        <fullName evidence="2">Uncharacterized protein</fullName>
    </submittedName>
</protein>
<feature type="non-terminal residue" evidence="2">
    <location>
        <position position="1"/>
    </location>
</feature>
<feature type="compositionally biased region" description="Basic and acidic residues" evidence="1">
    <location>
        <begin position="1"/>
        <end position="20"/>
    </location>
</feature>
<sequence>REEVVMGRERGRRNEERETTENTSRSYELQRKTMDYVCLTLPGPSALLLRPDSLLLFIRRRANALPKAPELCLSTKSKLRLRGDDSPPVGLGNRAPLVPAGVAGFTTGVGVPTVTGTPLVPNGKYGESGG</sequence>
<dbReference type="Proteomes" id="UP000053097">
    <property type="component" value="Unassembled WGS sequence"/>
</dbReference>
<dbReference type="AlphaFoldDB" id="A0A026WXW3"/>
<evidence type="ECO:0000256" key="1">
    <source>
        <dbReference type="SAM" id="MobiDB-lite"/>
    </source>
</evidence>
<proteinExistence type="predicted"/>